<keyword evidence="1" id="KW-1133">Transmembrane helix</keyword>
<keyword evidence="3" id="KW-1185">Reference proteome</keyword>
<proteinExistence type="predicted"/>
<sequence>MSFLVRLAITAVAIWAADSWMSTISVDSAGHGTEGNILIFLGIALVFTVVNTLIKPILTVLSLPLLILSLGLFYLVVNALMLLLTAWVTQQLGWGLRVDGFWTAVGGSIIISLVSLALNMVIPTRALERR</sequence>
<comment type="caution">
    <text evidence="2">The sequence shown here is derived from an EMBL/GenBank/DDBJ whole genome shotgun (WGS) entry which is preliminary data.</text>
</comment>
<dbReference type="EMBL" id="JANRHA010000011">
    <property type="protein sequence ID" value="MDG3016081.1"/>
    <property type="molecule type" value="Genomic_DNA"/>
</dbReference>
<feature type="transmembrane region" description="Helical" evidence="1">
    <location>
        <begin position="100"/>
        <end position="122"/>
    </location>
</feature>
<organism evidence="2 3">
    <name type="scientific">Speluncibacter jeojiensis</name>
    <dbReference type="NCBI Taxonomy" id="2710754"/>
    <lineage>
        <taxon>Bacteria</taxon>
        <taxon>Bacillati</taxon>
        <taxon>Actinomycetota</taxon>
        <taxon>Actinomycetes</taxon>
        <taxon>Mycobacteriales</taxon>
        <taxon>Speluncibacteraceae</taxon>
        <taxon>Speluncibacter</taxon>
    </lineage>
</organism>
<gene>
    <name evidence="2" type="ORF">NVS88_16095</name>
</gene>
<dbReference type="InterPro" id="IPR007165">
    <property type="entry name" value="Phage_holin_4_2"/>
</dbReference>
<reference evidence="2" key="1">
    <citation type="submission" date="2022-08" db="EMBL/GenBank/DDBJ databases">
        <title>Genome analysis of Corynebacteriales strain.</title>
        <authorList>
            <person name="Lee S.D."/>
        </authorList>
    </citation>
    <scope>NUCLEOTIDE SEQUENCE</scope>
    <source>
        <strain evidence="2">D3-21</strain>
    </source>
</reference>
<evidence type="ECO:0000313" key="3">
    <source>
        <dbReference type="Proteomes" id="UP001152755"/>
    </source>
</evidence>
<protein>
    <submittedName>
        <fullName evidence="2">Phage holin family protein</fullName>
    </submittedName>
</protein>
<accession>A0A9X4M8A3</accession>
<keyword evidence="1" id="KW-0812">Transmembrane</keyword>
<evidence type="ECO:0000313" key="2">
    <source>
        <dbReference type="EMBL" id="MDG3016081.1"/>
    </source>
</evidence>
<dbReference type="PANTHER" id="PTHR37309:SF1">
    <property type="entry name" value="SLR0284 PROTEIN"/>
    <property type="match status" value="1"/>
</dbReference>
<feature type="transmembrane region" description="Helical" evidence="1">
    <location>
        <begin position="35"/>
        <end position="54"/>
    </location>
</feature>
<feature type="transmembrane region" description="Helical" evidence="1">
    <location>
        <begin position="66"/>
        <end position="88"/>
    </location>
</feature>
<dbReference type="AlphaFoldDB" id="A0A9X4M8A3"/>
<evidence type="ECO:0000256" key="1">
    <source>
        <dbReference type="SAM" id="Phobius"/>
    </source>
</evidence>
<keyword evidence="1" id="KW-0472">Membrane</keyword>
<name>A0A9X4M8A3_9ACTN</name>
<dbReference type="Pfam" id="PF04020">
    <property type="entry name" value="Phage_holin_4_2"/>
    <property type="match status" value="1"/>
</dbReference>
<dbReference type="RefSeq" id="WP_277831251.1">
    <property type="nucleotide sequence ID" value="NZ_JAAIVF010000001.1"/>
</dbReference>
<dbReference type="PANTHER" id="PTHR37309">
    <property type="entry name" value="SLR0284 PROTEIN"/>
    <property type="match status" value="1"/>
</dbReference>
<dbReference type="Proteomes" id="UP001152755">
    <property type="component" value="Unassembled WGS sequence"/>
</dbReference>